<dbReference type="eggNOG" id="COG5267">
    <property type="taxonomic scope" value="Bacteria"/>
</dbReference>
<dbReference type="InterPro" id="IPR014917">
    <property type="entry name" value="DUF1800"/>
</dbReference>
<dbReference type="Pfam" id="PF08811">
    <property type="entry name" value="DUF1800"/>
    <property type="match status" value="1"/>
</dbReference>
<dbReference type="HOGENOM" id="CLU_026001_0_1_4"/>
<dbReference type="STRING" id="757424.Hsero_3132"/>
<feature type="compositionally biased region" description="Basic and acidic residues" evidence="1">
    <location>
        <begin position="176"/>
        <end position="187"/>
    </location>
</feature>
<dbReference type="AlphaFoldDB" id="D8J147"/>
<evidence type="ECO:0000313" key="3">
    <source>
        <dbReference type="Proteomes" id="UP000000329"/>
    </source>
</evidence>
<gene>
    <name evidence="2" type="ordered locus">Hsero_3132</name>
</gene>
<proteinExistence type="predicted"/>
<sequence>MFASLTLPVMTTKMPEPALSRQNAGCAALHFLTAGLTAFVHTGLNKCRKLRGSLMRPLRQHPSAAPMARARCLLTLALLGLLAGQLPAAHAAAPTPAAAPLSEQERALHVLNRLAYGPRPGDLEEVERMGVKRYIDQQLHPERIPLPAQLQASLAALPGLQMTPAQLFVDYGPPSFDKEGSKEEKQAARQRAPRELTPQFHMARLLQATESPRQLEEVMTEFWANHFNVFEGKEWVRYWVGDYEKNAIRPYALGNFRDLLGAVAHHPAMLYYLDNWLSSGAGTRGARGRFKGLNENYARELMELHTLGVDGGYQQADVITLARILSGWTIDVNAMKAGAAPFSFAAQRHDPSPKVFLGKPLAATGYQEGEAALDILANHPATARFISTQLVQYFVSDQPDPALVQKLSQTFLSTHGDLRAVLKTLFDSPQFWARSNYQTQFKTPYQFVVSALRASDIPVRNAKPVNGALAQFGMPLYGWLTPEGYKYSQAAWLNPDALLRRINFAGNLVNGKSPIARPEGEAPPSNADARPVDAQQLLRTLGPAVAPQTAAKILAAPENVQAGLILGSPDFMKR</sequence>
<reference evidence="2 3" key="1">
    <citation type="submission" date="2010-04" db="EMBL/GenBank/DDBJ databases">
        <title>The genome of Herbaspirillum seropedicae SmR1, an endophytic, nitrogen-fixing, plant-growth promoting beta-Proteobacteria.</title>
        <authorList>
            <person name="Pedrosa F.O."/>
            <person name="Monteiro R.A."/>
            <person name="Wassem R."/>
            <person name="Cruz L.M."/>
            <person name="Ayub R.A."/>
            <person name="Colauto N.B."/>
            <person name="Fernandez M.A."/>
            <person name="Fungaro M.H.P."/>
            <person name="Grisard E.C."/>
            <person name="Hungria M."/>
            <person name="Madeira H.M.F."/>
            <person name="Nodari R.O."/>
            <person name="Osaku C.A."/>
            <person name="Petzl-Erler M.L."/>
            <person name="Terenzi H."/>
            <person name="Vieira L.G.E."/>
            <person name="Almeida M.I.M."/>
            <person name="Alves L.R."/>
            <person name="Arantes O.M.N."/>
            <person name="Balsanelli E."/>
            <person name="Barcellos F.G."/>
            <person name="Baura V.A."/>
            <person name="Binde D.R."/>
            <person name="Campo R.J."/>
            <person name="Chubatsu L.S."/>
            <person name="Chueire L.M.O."/>
            <person name="Ciferri R.R."/>
            <person name="Correa L.C."/>
            <person name="da Conceicao Silva J.L."/>
            <person name="Dabul A.N.G."/>
            <person name="Dambros B.P."/>
            <person name="Faoro H."/>
            <person name="Favetti A."/>
            <person name="Friedermann G."/>
            <person name="Furlaneto M.C."/>
            <person name="Gasques L.S."/>
            <person name="Gimenes C.C.T."/>
            <person name="Gioppo N.M.R."/>
            <person name="Glienke-Blanco C."/>
            <person name="Godoy L.P."/>
            <person name="Guerra M.P."/>
            <person name="Karp S."/>
            <person name="Kava-Cordeiro V."/>
            <person name="Margarido V.P."/>
            <person name="Mathioni S.M."/>
            <person name="Menck-Soares M.A."/>
            <person name="Murace N.K."/>
            <person name="Nicolas M.F."/>
            <person name="Oliveira C.E.C."/>
            <person name="Pagnan N.A.B."/>
            <person name="Pamphile J.A."/>
            <person name="Patussi E.V."/>
            <person name="Pereira L.F.P."/>
            <person name="Pereira-Ferrari L."/>
            <person name="Pinto F.G.S."/>
            <person name="Precoma C."/>
            <person name="Prioli A.J."/>
            <person name="Prioli S.M.A.P."/>
            <person name="Raittz R.T."/>
            <person name="Ramos H.J.O."/>
            <person name="Ribeiro E.M.S.F."/>
            <person name="Rigo L.U."/>
            <person name="Rocha C.L.M.S.C."/>
            <person name="Rocha S.N."/>
            <person name="Santos K."/>
            <person name="Satori D."/>
            <person name="Silva A.G."/>
            <person name="Simao R.C.G."/>
            <person name="Soares M.A.M."/>
            <person name="Souza E.M."/>
            <person name="Steffens M.B.R."/>
            <person name="Steindel M."/>
            <person name="Tadra-Sfeir M.Z."/>
            <person name="Takahashi E.K."/>
            <person name="Torres R.A."/>
            <person name="Valle J.S."/>
            <person name="Vernal J.I."/>
            <person name="Vilas-Boas L.A."/>
            <person name="Watanabe M.A.E."/>
            <person name="Weiss V.A."/>
            <person name="Yates M.A."/>
            <person name="Souza E.M."/>
        </authorList>
    </citation>
    <scope>NUCLEOTIDE SEQUENCE [LARGE SCALE GENOMIC DNA]</scope>
    <source>
        <strain evidence="2 3">SmR1</strain>
    </source>
</reference>
<feature type="region of interest" description="Disordered" evidence="1">
    <location>
        <begin position="173"/>
        <end position="193"/>
    </location>
</feature>
<evidence type="ECO:0000256" key="1">
    <source>
        <dbReference type="SAM" id="MobiDB-lite"/>
    </source>
</evidence>
<evidence type="ECO:0008006" key="4">
    <source>
        <dbReference type="Google" id="ProtNLM"/>
    </source>
</evidence>
<name>D8J147_HERSS</name>
<protein>
    <recommendedName>
        <fullName evidence="4">DUF1800 domain-containing protein</fullName>
    </recommendedName>
</protein>
<keyword evidence="3" id="KW-1185">Reference proteome</keyword>
<evidence type="ECO:0000313" key="2">
    <source>
        <dbReference type="EMBL" id="ADJ64616.1"/>
    </source>
</evidence>
<dbReference type="EMBL" id="CP002039">
    <property type="protein sequence ID" value="ADJ64616.1"/>
    <property type="molecule type" value="Genomic_DNA"/>
</dbReference>
<accession>D8J147</accession>
<dbReference type="Proteomes" id="UP000000329">
    <property type="component" value="Chromosome"/>
</dbReference>
<organism evidence="2 3">
    <name type="scientific">Herbaspirillum seropedicae (strain SmR1)</name>
    <dbReference type="NCBI Taxonomy" id="757424"/>
    <lineage>
        <taxon>Bacteria</taxon>
        <taxon>Pseudomonadati</taxon>
        <taxon>Pseudomonadota</taxon>
        <taxon>Betaproteobacteria</taxon>
        <taxon>Burkholderiales</taxon>
        <taxon>Oxalobacteraceae</taxon>
        <taxon>Herbaspirillum</taxon>
    </lineage>
</organism>
<dbReference type="KEGG" id="hse:Hsero_3132"/>